<comment type="similarity">
    <text evidence="2 10">Belongs to the cytochrome P450 family.</text>
</comment>
<dbReference type="GO" id="GO:0005506">
    <property type="term" value="F:iron ion binding"/>
    <property type="evidence" value="ECO:0007669"/>
    <property type="project" value="InterPro"/>
</dbReference>
<keyword evidence="11" id="KW-0175">Coiled coil</keyword>
<dbReference type="PANTHER" id="PTHR24302:SF15">
    <property type="entry name" value="FATTY-ACID PEROXYGENASE"/>
    <property type="match status" value="1"/>
</dbReference>
<keyword evidence="12" id="KW-0812">Transmembrane</keyword>
<dbReference type="PANTHER" id="PTHR24302">
    <property type="entry name" value="CYTOCHROME P450 FAMILY 3"/>
    <property type="match status" value="1"/>
</dbReference>
<evidence type="ECO:0000256" key="4">
    <source>
        <dbReference type="ARBA" id="ARBA00022723"/>
    </source>
</evidence>
<keyword evidence="3 9" id="KW-0349">Heme</keyword>
<dbReference type="InterPro" id="IPR017972">
    <property type="entry name" value="Cyt_P450_CS"/>
</dbReference>
<dbReference type="PRINTS" id="PR00385">
    <property type="entry name" value="P450"/>
</dbReference>
<evidence type="ECO:0000256" key="12">
    <source>
        <dbReference type="SAM" id="Phobius"/>
    </source>
</evidence>
<evidence type="ECO:0000256" key="5">
    <source>
        <dbReference type="ARBA" id="ARBA00023002"/>
    </source>
</evidence>
<keyword evidence="5 10" id="KW-0560">Oxidoreductase</keyword>
<evidence type="ECO:0000256" key="10">
    <source>
        <dbReference type="RuleBase" id="RU000461"/>
    </source>
</evidence>
<reference evidence="14" key="1">
    <citation type="submission" date="2016-11" db="UniProtKB">
        <authorList>
            <consortium name="WormBaseParasite"/>
        </authorList>
    </citation>
    <scope>IDENTIFICATION</scope>
</reference>
<dbReference type="PRINTS" id="PR00463">
    <property type="entry name" value="EP450I"/>
</dbReference>
<feature type="coiled-coil region" evidence="11">
    <location>
        <begin position="247"/>
        <end position="274"/>
    </location>
</feature>
<evidence type="ECO:0000256" key="2">
    <source>
        <dbReference type="ARBA" id="ARBA00010617"/>
    </source>
</evidence>
<keyword evidence="12" id="KW-0472">Membrane</keyword>
<dbReference type="Proteomes" id="UP000095287">
    <property type="component" value="Unplaced"/>
</dbReference>
<dbReference type="SUPFAM" id="SSF48264">
    <property type="entry name" value="Cytochrome P450"/>
    <property type="match status" value="1"/>
</dbReference>
<evidence type="ECO:0000256" key="8">
    <source>
        <dbReference type="ARBA" id="ARBA00043906"/>
    </source>
</evidence>
<dbReference type="GO" id="GO:0008395">
    <property type="term" value="F:steroid hydroxylase activity"/>
    <property type="evidence" value="ECO:0007669"/>
    <property type="project" value="TreeGrafter"/>
</dbReference>
<dbReference type="GO" id="GO:0020037">
    <property type="term" value="F:heme binding"/>
    <property type="evidence" value="ECO:0007669"/>
    <property type="project" value="InterPro"/>
</dbReference>
<evidence type="ECO:0000256" key="6">
    <source>
        <dbReference type="ARBA" id="ARBA00023004"/>
    </source>
</evidence>
<keyword evidence="4 9" id="KW-0479">Metal-binding</keyword>
<dbReference type="WBParaSite" id="L893_g25004.t1">
    <property type="protein sequence ID" value="L893_g25004.t1"/>
    <property type="gene ID" value="L893_g25004"/>
</dbReference>
<evidence type="ECO:0000256" key="3">
    <source>
        <dbReference type="ARBA" id="ARBA00022617"/>
    </source>
</evidence>
<protein>
    <submittedName>
        <fullName evidence="14">Cytochrome P450</fullName>
    </submittedName>
</protein>
<feature type="transmembrane region" description="Helical" evidence="12">
    <location>
        <begin position="6"/>
        <end position="21"/>
    </location>
</feature>
<evidence type="ECO:0000313" key="14">
    <source>
        <dbReference type="WBParaSite" id="L893_g25004.t1"/>
    </source>
</evidence>
<dbReference type="InterPro" id="IPR050705">
    <property type="entry name" value="Cytochrome_P450_3A"/>
</dbReference>
<sequence>MAVNFLLVVIIVTAVYVFFKWRNGYWKRRGIDGPDPLPFVGNILSLLDMNSPPVLKIREWTKKYGKVYGIQEGWRNVLVVSDVDMLQELFVKKFENFHGRKLFSLGVNPDTEANVHVFDARGARWKRLRNLSNPSFSVNNLKKIMPTVQHSVDVMVDFMERDADTGKSFNIHSYYQELTMDIIARIAMGQKGTRQFENEYLENVKGVFMRPLDNLFVILPFVFPILRAPMRKLVIGLSSIGVRRVPFRDLLQQLEDAVKERKEARDRGEREEVDEFGNARVDFIDLFLDVETETIQEGEEFDRSGQKIEKKLTTPEIVAQCLIFLLAGFDTTANSLAYASFCLATNPEVQRRLQEEIDEVCVDSEVTYEQLQKLTFMDKVVKEALRLYPLGAFANARLCMKTTTLGDIKVEKGTCVQADVFSVHYDPALWENPEQFNPDRWDAEEKRHLLAWFPFGAGPRTCVGLRLAYMEEKLALIKILRRFNIVAAPDTEKKLELIGGSVVQPRSVTVRLESR</sequence>
<keyword evidence="12" id="KW-1133">Transmembrane helix</keyword>
<evidence type="ECO:0000256" key="9">
    <source>
        <dbReference type="PIRSR" id="PIRSR602401-1"/>
    </source>
</evidence>
<keyword evidence="13" id="KW-1185">Reference proteome</keyword>
<name>A0A1I7ZCB1_9BILA</name>
<dbReference type="CDD" id="cd11055">
    <property type="entry name" value="CYP3A-like"/>
    <property type="match status" value="1"/>
</dbReference>
<feature type="binding site" description="axial binding residue" evidence="9">
    <location>
        <position position="462"/>
    </location>
    <ligand>
        <name>heme</name>
        <dbReference type="ChEBI" id="CHEBI:30413"/>
    </ligand>
    <ligandPart>
        <name>Fe</name>
        <dbReference type="ChEBI" id="CHEBI:18248"/>
    </ligandPart>
</feature>
<dbReference type="InterPro" id="IPR001128">
    <property type="entry name" value="Cyt_P450"/>
</dbReference>
<keyword evidence="7 10" id="KW-0503">Monooxygenase</keyword>
<dbReference type="FunFam" id="1.10.630.10:FF:000182">
    <property type="entry name" value="Cytochrome P450 3A4"/>
    <property type="match status" value="1"/>
</dbReference>
<comment type="function">
    <text evidence="8">Cytochromes P450 are a group of heme-thiolate monooxygenases. They oxidize a variety of structurally unrelated compounds, including steroids, fatty acids, and xenobiotics.</text>
</comment>
<keyword evidence="6 9" id="KW-0408">Iron</keyword>
<evidence type="ECO:0000256" key="11">
    <source>
        <dbReference type="SAM" id="Coils"/>
    </source>
</evidence>
<dbReference type="GO" id="GO:0016705">
    <property type="term" value="F:oxidoreductase activity, acting on paired donors, with incorporation or reduction of molecular oxygen"/>
    <property type="evidence" value="ECO:0007669"/>
    <property type="project" value="InterPro"/>
</dbReference>
<dbReference type="Gene3D" id="1.10.630.10">
    <property type="entry name" value="Cytochrome P450"/>
    <property type="match status" value="1"/>
</dbReference>
<dbReference type="InterPro" id="IPR002401">
    <property type="entry name" value="Cyt_P450_E_grp-I"/>
</dbReference>
<dbReference type="AlphaFoldDB" id="A0A1I7ZCB1"/>
<evidence type="ECO:0000313" key="13">
    <source>
        <dbReference type="Proteomes" id="UP000095287"/>
    </source>
</evidence>
<evidence type="ECO:0000256" key="7">
    <source>
        <dbReference type="ARBA" id="ARBA00023033"/>
    </source>
</evidence>
<evidence type="ECO:0000256" key="1">
    <source>
        <dbReference type="ARBA" id="ARBA00001971"/>
    </source>
</evidence>
<organism evidence="13 14">
    <name type="scientific">Steinernema glaseri</name>
    <dbReference type="NCBI Taxonomy" id="37863"/>
    <lineage>
        <taxon>Eukaryota</taxon>
        <taxon>Metazoa</taxon>
        <taxon>Ecdysozoa</taxon>
        <taxon>Nematoda</taxon>
        <taxon>Chromadorea</taxon>
        <taxon>Rhabditida</taxon>
        <taxon>Tylenchina</taxon>
        <taxon>Panagrolaimomorpha</taxon>
        <taxon>Strongyloidoidea</taxon>
        <taxon>Steinernematidae</taxon>
        <taxon>Steinernema</taxon>
    </lineage>
</organism>
<dbReference type="Pfam" id="PF00067">
    <property type="entry name" value="p450"/>
    <property type="match status" value="1"/>
</dbReference>
<comment type="cofactor">
    <cofactor evidence="1 9">
        <name>heme</name>
        <dbReference type="ChEBI" id="CHEBI:30413"/>
    </cofactor>
</comment>
<dbReference type="PROSITE" id="PS00086">
    <property type="entry name" value="CYTOCHROME_P450"/>
    <property type="match status" value="1"/>
</dbReference>
<accession>A0A1I7ZCB1</accession>
<dbReference type="InterPro" id="IPR036396">
    <property type="entry name" value="Cyt_P450_sf"/>
</dbReference>
<proteinExistence type="inferred from homology"/>